<evidence type="ECO:0000313" key="7">
    <source>
        <dbReference type="EMBL" id="MBM6775483.1"/>
    </source>
</evidence>
<feature type="transmembrane region" description="Helical" evidence="6">
    <location>
        <begin position="20"/>
        <end position="40"/>
    </location>
</feature>
<feature type="transmembrane region" description="Helical" evidence="6">
    <location>
        <begin position="294"/>
        <end position="314"/>
    </location>
</feature>
<feature type="transmembrane region" description="Helical" evidence="6">
    <location>
        <begin position="155"/>
        <end position="176"/>
    </location>
</feature>
<feature type="transmembrane region" description="Helical" evidence="6">
    <location>
        <begin position="182"/>
        <end position="203"/>
    </location>
</feature>
<proteinExistence type="predicted"/>
<evidence type="ECO:0000256" key="5">
    <source>
        <dbReference type="ARBA" id="ARBA00023136"/>
    </source>
</evidence>
<gene>
    <name evidence="7" type="ORF">H9X80_08030</name>
</gene>
<feature type="transmembrane region" description="Helical" evidence="6">
    <location>
        <begin position="362"/>
        <end position="381"/>
    </location>
</feature>
<protein>
    <submittedName>
        <fullName evidence="7">Oligosaccharide flippase family protein</fullName>
    </submittedName>
</protein>
<feature type="transmembrane region" description="Helical" evidence="6">
    <location>
        <begin position="326"/>
        <end position="350"/>
    </location>
</feature>
<keyword evidence="3 6" id="KW-0812">Transmembrane</keyword>
<dbReference type="InterPro" id="IPR050833">
    <property type="entry name" value="Poly_Biosynth_Transport"/>
</dbReference>
<comment type="caution">
    <text evidence="7">The sequence shown here is derived from an EMBL/GenBank/DDBJ whole genome shotgun (WGS) entry which is preliminary data.</text>
</comment>
<evidence type="ECO:0000256" key="1">
    <source>
        <dbReference type="ARBA" id="ARBA00004651"/>
    </source>
</evidence>
<keyword evidence="2" id="KW-1003">Cell membrane</keyword>
<feature type="transmembrane region" description="Helical" evidence="6">
    <location>
        <begin position="387"/>
        <end position="407"/>
    </location>
</feature>
<dbReference type="PANTHER" id="PTHR30250:SF11">
    <property type="entry name" value="O-ANTIGEN TRANSPORTER-RELATED"/>
    <property type="match status" value="1"/>
</dbReference>
<feature type="transmembrane region" description="Helical" evidence="6">
    <location>
        <begin position="52"/>
        <end position="72"/>
    </location>
</feature>
<sequence length="481" mass="53556">MLTKLKEKYLSLGAPIRASLWFTICSFVQKGISFITVPIFTRLMSAEQYGMYSLYLSWDSVLIIFATLNLSYQVFNNGLVRFERDRDGYTTSMLGLSNVCTTVLLVLYLVFRGWVNAATGLSTLLFMLMFAQYYFNQALALWTVEERFFYRYRALTAITLASAVASSAIGVAAVFLAEDKVFARIATLAVVNVIVGAGIYILLLKRSHRLVNLKYWRYVLKLNLPLIPHYLSMTALSSSDRILISRICGAAYTAYYSVSYNVASVLNLLTSSINSSFIPWFYQKMSKRSYAEISRVSTMLLVIVGACSLLPALFGPEIVLVLGSEAYMEGVWVMPAVSVGVYFTFLYSLFSNFELYHEESRLIMVASLSAAVINIALNIVLLPVFGFVAAGYTTLICYIALSIFHYLGARRVSRARGDGSLPFDLRAIVVVSVAIVVLSIGVTFTYFNTVVRYVTLVCLLAVMLLKRGEIAGSIRGIRGDK</sequence>
<dbReference type="Pfam" id="PF01943">
    <property type="entry name" value="Polysacc_synt"/>
    <property type="match status" value="1"/>
</dbReference>
<dbReference type="InterPro" id="IPR002797">
    <property type="entry name" value="Polysacc_synth"/>
</dbReference>
<dbReference type="PANTHER" id="PTHR30250">
    <property type="entry name" value="PST FAMILY PREDICTED COLANIC ACID TRANSPORTER"/>
    <property type="match status" value="1"/>
</dbReference>
<evidence type="ECO:0000256" key="6">
    <source>
        <dbReference type="SAM" id="Phobius"/>
    </source>
</evidence>
<reference evidence="7 8" key="1">
    <citation type="journal article" date="2021" name="Sci. Rep.">
        <title>The distribution of antibiotic resistance genes in chicken gut microbiota commensals.</title>
        <authorList>
            <person name="Juricova H."/>
            <person name="Matiasovicova J."/>
            <person name="Kubasova T."/>
            <person name="Cejkova D."/>
            <person name="Rychlik I."/>
        </authorList>
    </citation>
    <scope>NUCLEOTIDE SEQUENCE [LARGE SCALE GENOMIC DNA]</scope>
    <source>
        <strain evidence="7 8">An794</strain>
    </source>
</reference>
<keyword evidence="5 6" id="KW-0472">Membrane</keyword>
<organism evidence="7 8">
    <name type="scientific">Olsenella profusa</name>
    <dbReference type="NCBI Taxonomy" id="138595"/>
    <lineage>
        <taxon>Bacteria</taxon>
        <taxon>Bacillati</taxon>
        <taxon>Actinomycetota</taxon>
        <taxon>Coriobacteriia</taxon>
        <taxon>Coriobacteriales</taxon>
        <taxon>Atopobiaceae</taxon>
        <taxon>Olsenella</taxon>
    </lineage>
</organism>
<dbReference type="RefSeq" id="WP_204793819.1">
    <property type="nucleotide sequence ID" value="NZ_JACSNQ010000020.1"/>
</dbReference>
<feature type="transmembrane region" description="Helical" evidence="6">
    <location>
        <begin position="93"/>
        <end position="111"/>
    </location>
</feature>
<keyword evidence="4 6" id="KW-1133">Transmembrane helix</keyword>
<accession>A0ABS2F3T3</accession>
<comment type="subcellular location">
    <subcellularLocation>
        <location evidence="1">Cell membrane</location>
        <topology evidence="1">Multi-pass membrane protein</topology>
    </subcellularLocation>
</comment>
<keyword evidence="8" id="KW-1185">Reference proteome</keyword>
<feature type="transmembrane region" description="Helical" evidence="6">
    <location>
        <begin position="427"/>
        <end position="444"/>
    </location>
</feature>
<evidence type="ECO:0000313" key="8">
    <source>
        <dbReference type="Proteomes" id="UP000712527"/>
    </source>
</evidence>
<feature type="transmembrane region" description="Helical" evidence="6">
    <location>
        <begin position="117"/>
        <end position="135"/>
    </location>
</feature>
<evidence type="ECO:0000256" key="2">
    <source>
        <dbReference type="ARBA" id="ARBA00022475"/>
    </source>
</evidence>
<evidence type="ECO:0000256" key="4">
    <source>
        <dbReference type="ARBA" id="ARBA00022989"/>
    </source>
</evidence>
<evidence type="ECO:0000256" key="3">
    <source>
        <dbReference type="ARBA" id="ARBA00022692"/>
    </source>
</evidence>
<name>A0ABS2F3T3_9ACTN</name>
<dbReference type="EMBL" id="JACSNQ010000020">
    <property type="protein sequence ID" value="MBM6775483.1"/>
    <property type="molecule type" value="Genomic_DNA"/>
</dbReference>
<dbReference type="Proteomes" id="UP000712527">
    <property type="component" value="Unassembled WGS sequence"/>
</dbReference>